<evidence type="ECO:0000256" key="1">
    <source>
        <dbReference type="SAM" id="Coils"/>
    </source>
</evidence>
<dbReference type="InterPro" id="IPR031348">
    <property type="entry name" value="PigL_N"/>
</dbReference>
<dbReference type="Pfam" id="PF17111">
    <property type="entry name" value="PigL_N"/>
    <property type="match status" value="1"/>
</dbReference>
<dbReference type="AlphaFoldDB" id="A0AAD6YH69"/>
<proteinExistence type="predicted"/>
<feature type="domain" description="Azaphilone pigments biosynthesis cluster protein L N-terminal" evidence="2">
    <location>
        <begin position="2"/>
        <end position="89"/>
    </location>
</feature>
<dbReference type="Proteomes" id="UP001219525">
    <property type="component" value="Unassembled WGS sequence"/>
</dbReference>
<evidence type="ECO:0000313" key="3">
    <source>
        <dbReference type="EMBL" id="KAJ7220030.1"/>
    </source>
</evidence>
<evidence type="ECO:0000259" key="2">
    <source>
        <dbReference type="Pfam" id="PF17111"/>
    </source>
</evidence>
<protein>
    <recommendedName>
        <fullName evidence="2">Azaphilone pigments biosynthesis cluster protein L N-terminal domain-containing protein</fullName>
    </recommendedName>
</protein>
<comment type="caution">
    <text evidence="3">The sequence shown here is derived from an EMBL/GenBank/DDBJ whole genome shotgun (WGS) entry which is preliminary data.</text>
</comment>
<organism evidence="3 4">
    <name type="scientific">Mycena pura</name>
    <dbReference type="NCBI Taxonomy" id="153505"/>
    <lineage>
        <taxon>Eukaryota</taxon>
        <taxon>Fungi</taxon>
        <taxon>Dikarya</taxon>
        <taxon>Basidiomycota</taxon>
        <taxon>Agaricomycotina</taxon>
        <taxon>Agaricomycetes</taxon>
        <taxon>Agaricomycetidae</taxon>
        <taxon>Agaricales</taxon>
        <taxon>Marasmiineae</taxon>
        <taxon>Mycenaceae</taxon>
        <taxon>Mycena</taxon>
    </lineage>
</organism>
<evidence type="ECO:0000313" key="4">
    <source>
        <dbReference type="Proteomes" id="UP001219525"/>
    </source>
</evidence>
<keyword evidence="4" id="KW-1185">Reference proteome</keyword>
<keyword evidence="1" id="KW-0175">Coiled coil</keyword>
<accession>A0AAD6YH69</accession>
<dbReference type="EMBL" id="JARJCW010000010">
    <property type="protein sequence ID" value="KAJ7220030.1"/>
    <property type="molecule type" value="Genomic_DNA"/>
</dbReference>
<feature type="coiled-coil region" evidence="1">
    <location>
        <begin position="25"/>
        <end position="59"/>
    </location>
</feature>
<sequence length="91" mass="9732">MADPLSIASGVAGLISLTFDFAQSVSTLISDINDASADIKDLESDIKSLSALLKTTQSLYDIYGKSLVEDAAPFAVTLDICLRRCLRICCE</sequence>
<reference evidence="3" key="1">
    <citation type="submission" date="2023-03" db="EMBL/GenBank/DDBJ databases">
        <title>Massive genome expansion in bonnet fungi (Mycena s.s.) driven by repeated elements and novel gene families across ecological guilds.</title>
        <authorList>
            <consortium name="Lawrence Berkeley National Laboratory"/>
            <person name="Harder C.B."/>
            <person name="Miyauchi S."/>
            <person name="Viragh M."/>
            <person name="Kuo A."/>
            <person name="Thoen E."/>
            <person name="Andreopoulos B."/>
            <person name="Lu D."/>
            <person name="Skrede I."/>
            <person name="Drula E."/>
            <person name="Henrissat B."/>
            <person name="Morin E."/>
            <person name="Kohler A."/>
            <person name="Barry K."/>
            <person name="LaButti K."/>
            <person name="Morin E."/>
            <person name="Salamov A."/>
            <person name="Lipzen A."/>
            <person name="Mereny Z."/>
            <person name="Hegedus B."/>
            <person name="Baldrian P."/>
            <person name="Stursova M."/>
            <person name="Weitz H."/>
            <person name="Taylor A."/>
            <person name="Grigoriev I.V."/>
            <person name="Nagy L.G."/>
            <person name="Martin F."/>
            <person name="Kauserud H."/>
        </authorList>
    </citation>
    <scope>NUCLEOTIDE SEQUENCE</scope>
    <source>
        <strain evidence="3">9144</strain>
    </source>
</reference>
<name>A0AAD6YH69_9AGAR</name>
<gene>
    <name evidence="3" type="ORF">GGX14DRAFT_8500</name>
</gene>